<dbReference type="EMBL" id="GBXM01012369">
    <property type="protein sequence ID" value="JAH96208.1"/>
    <property type="molecule type" value="Transcribed_RNA"/>
</dbReference>
<accession>A0A0E9X3C7</accession>
<proteinExistence type="predicted"/>
<protein>
    <submittedName>
        <fullName evidence="1">Uncharacterized protein</fullName>
    </submittedName>
</protein>
<reference evidence="1" key="2">
    <citation type="journal article" date="2015" name="Fish Shellfish Immunol.">
        <title>Early steps in the European eel (Anguilla anguilla)-Vibrio vulnificus interaction in the gills: Role of the RtxA13 toxin.</title>
        <authorList>
            <person name="Callol A."/>
            <person name="Pajuelo D."/>
            <person name="Ebbesson L."/>
            <person name="Teles M."/>
            <person name="MacKenzie S."/>
            <person name="Amaro C."/>
        </authorList>
    </citation>
    <scope>NUCLEOTIDE SEQUENCE</scope>
</reference>
<organism evidence="1">
    <name type="scientific">Anguilla anguilla</name>
    <name type="common">European freshwater eel</name>
    <name type="synonym">Muraena anguilla</name>
    <dbReference type="NCBI Taxonomy" id="7936"/>
    <lineage>
        <taxon>Eukaryota</taxon>
        <taxon>Metazoa</taxon>
        <taxon>Chordata</taxon>
        <taxon>Craniata</taxon>
        <taxon>Vertebrata</taxon>
        <taxon>Euteleostomi</taxon>
        <taxon>Actinopterygii</taxon>
        <taxon>Neopterygii</taxon>
        <taxon>Teleostei</taxon>
        <taxon>Anguilliformes</taxon>
        <taxon>Anguillidae</taxon>
        <taxon>Anguilla</taxon>
    </lineage>
</organism>
<reference evidence="1" key="1">
    <citation type="submission" date="2014-11" db="EMBL/GenBank/DDBJ databases">
        <authorList>
            <person name="Amaro Gonzalez C."/>
        </authorList>
    </citation>
    <scope>NUCLEOTIDE SEQUENCE</scope>
</reference>
<sequence length="50" mass="5710">MLLLVQSALKSFTPDQPPSSKLELKKLRDHKVFKRFFLTASECILPKAAH</sequence>
<evidence type="ECO:0000313" key="1">
    <source>
        <dbReference type="EMBL" id="JAH96208.1"/>
    </source>
</evidence>
<name>A0A0E9X3C7_ANGAN</name>
<dbReference type="AlphaFoldDB" id="A0A0E9X3C7"/>